<name>A0A837PBT0_LACPN</name>
<dbReference type="CDD" id="cd17748">
    <property type="entry name" value="BRCT_DNA_ligase_like"/>
    <property type="match status" value="1"/>
</dbReference>
<dbReference type="InterPro" id="IPR036420">
    <property type="entry name" value="BRCT_dom_sf"/>
</dbReference>
<protein>
    <recommendedName>
        <fullName evidence="1">BRCT domain-containing protein</fullName>
    </recommendedName>
</protein>
<dbReference type="EMBL" id="LKLZ01000002">
    <property type="protein sequence ID" value="KPN44536.1"/>
    <property type="molecule type" value="Genomic_DNA"/>
</dbReference>
<comment type="caution">
    <text evidence="2">The sequence shown here is derived from an EMBL/GenBank/DDBJ whole genome shotgun (WGS) entry which is preliminary data.</text>
</comment>
<reference evidence="2 3" key="1">
    <citation type="submission" date="2015-10" db="EMBL/GenBank/DDBJ databases">
        <title>Resequencing of Lactobacillus plantarum WJL strain genome.</title>
        <authorList>
            <person name="Martino M.E."/>
        </authorList>
    </citation>
    <scope>NUCLEOTIDE SEQUENCE [LARGE SCALE GENOMIC DNA]</scope>
    <source>
        <strain evidence="2 3">WJL</strain>
    </source>
</reference>
<feature type="domain" description="BRCT" evidence="1">
    <location>
        <begin position="10"/>
        <end position="89"/>
    </location>
</feature>
<organism evidence="2 3">
    <name type="scientific">Lactiplantibacillus plantarum WJL</name>
    <dbReference type="NCBI Taxonomy" id="1350466"/>
    <lineage>
        <taxon>Bacteria</taxon>
        <taxon>Bacillati</taxon>
        <taxon>Bacillota</taxon>
        <taxon>Bacilli</taxon>
        <taxon>Lactobacillales</taxon>
        <taxon>Lactobacillaceae</taxon>
        <taxon>Lactiplantibacillus</taxon>
    </lineage>
</organism>
<evidence type="ECO:0000313" key="2">
    <source>
        <dbReference type="EMBL" id="KPN44536.1"/>
    </source>
</evidence>
<evidence type="ECO:0000259" key="1">
    <source>
        <dbReference type="Pfam" id="PF00533"/>
    </source>
</evidence>
<gene>
    <name evidence="2" type="ORF">WJL_0051</name>
</gene>
<sequence length="93" mass="10407">MNQLTRAIRIEEQCVLFTGRLNTFTRKAAQQLVIDAGGKVLNYCSQAVTLLVVGVIDKGLFEELTTRKLVWAQSKSIAIIGEAEFIQLIKRNI</sequence>
<accession>A0A837PBT0</accession>
<proteinExistence type="predicted"/>
<evidence type="ECO:0000313" key="3">
    <source>
        <dbReference type="Proteomes" id="UP000050511"/>
    </source>
</evidence>
<dbReference type="Gene3D" id="3.40.50.10190">
    <property type="entry name" value="BRCT domain"/>
    <property type="match status" value="1"/>
</dbReference>
<dbReference type="SUPFAM" id="SSF52113">
    <property type="entry name" value="BRCT domain"/>
    <property type="match status" value="1"/>
</dbReference>
<dbReference type="RefSeq" id="WP_022638655.1">
    <property type="nucleotide sequence ID" value="NZ_AUTE01000043.1"/>
</dbReference>
<dbReference type="Pfam" id="PF00533">
    <property type="entry name" value="BRCT"/>
    <property type="match status" value="1"/>
</dbReference>
<dbReference type="InterPro" id="IPR001357">
    <property type="entry name" value="BRCT_dom"/>
</dbReference>
<dbReference type="Proteomes" id="UP000050511">
    <property type="component" value="Unassembled WGS sequence"/>
</dbReference>
<dbReference type="AlphaFoldDB" id="A0A837PBT0"/>